<evidence type="ECO:0000313" key="1">
    <source>
        <dbReference type="EMBL" id="TWF39209.1"/>
    </source>
</evidence>
<proteinExistence type="predicted"/>
<keyword evidence="2" id="KW-1185">Reference proteome</keyword>
<gene>
    <name evidence="1" type="ORF">FHW36_106441</name>
</gene>
<dbReference type="EMBL" id="VIWO01000006">
    <property type="protein sequence ID" value="TWF39209.1"/>
    <property type="molecule type" value="Genomic_DNA"/>
</dbReference>
<dbReference type="PROSITE" id="PS51257">
    <property type="entry name" value="PROKAR_LIPOPROTEIN"/>
    <property type="match status" value="1"/>
</dbReference>
<comment type="caution">
    <text evidence="1">The sequence shown here is derived from an EMBL/GenBank/DDBJ whole genome shotgun (WGS) entry which is preliminary data.</text>
</comment>
<dbReference type="RefSeq" id="WP_145671672.1">
    <property type="nucleotide sequence ID" value="NZ_VIWO01000006.1"/>
</dbReference>
<organism evidence="1 2">
    <name type="scientific">Chitinophaga polysaccharea</name>
    <dbReference type="NCBI Taxonomy" id="1293035"/>
    <lineage>
        <taxon>Bacteria</taxon>
        <taxon>Pseudomonadati</taxon>
        <taxon>Bacteroidota</taxon>
        <taxon>Chitinophagia</taxon>
        <taxon>Chitinophagales</taxon>
        <taxon>Chitinophagaceae</taxon>
        <taxon>Chitinophaga</taxon>
    </lineage>
</organism>
<dbReference type="Proteomes" id="UP000320811">
    <property type="component" value="Unassembled WGS sequence"/>
</dbReference>
<reference evidence="1 2" key="1">
    <citation type="submission" date="2019-06" db="EMBL/GenBank/DDBJ databases">
        <title>Sorghum-associated microbial communities from plants grown in Nebraska, USA.</title>
        <authorList>
            <person name="Schachtman D."/>
        </authorList>
    </citation>
    <scope>NUCLEOTIDE SEQUENCE [LARGE SCALE GENOMIC DNA]</scope>
    <source>
        <strain evidence="1 2">1209</strain>
    </source>
</reference>
<protein>
    <submittedName>
        <fullName evidence="1">Uncharacterized protein</fullName>
    </submittedName>
</protein>
<accession>A0A561PM75</accession>
<evidence type="ECO:0000313" key="2">
    <source>
        <dbReference type="Proteomes" id="UP000320811"/>
    </source>
</evidence>
<name>A0A561PM75_9BACT</name>
<dbReference type="AlphaFoldDB" id="A0A561PM75"/>
<sequence>MRNILLSGLLLIAVGMQACKKEKIVIGQSGKEIPDISINTLKEFVAQKNSLSVSDVKYDEKHGYFSIYNVNTIKFETALSDFINSKQLENENK</sequence>